<accession>M1DY71</accession>
<evidence type="ECO:0000313" key="2">
    <source>
        <dbReference type="EnsemblPlants" id="PGSC0003DMT400096331"/>
    </source>
</evidence>
<sequence>MQRIADMHEKLQQTKDLAKLTITSNEPPHPHETRRPHPPFPSLSSSLPNYFPTYTTGPITSTHNPPTIDLTISNAPYASTSYQTPPPLPNQNQVPNTNHSQNFVPTDLVCNNPHVLPSQPAHPSVTFQTPPAYTIPEPCPSFPVQLELDHYEEMEKEWRLREEKCEQEMNVMKDASSEEVKSVQSSREITGLESEDLCMNPDFEIP</sequence>
<reference evidence="2" key="2">
    <citation type="submission" date="2015-06" db="UniProtKB">
        <authorList>
            <consortium name="EnsemblPlants"/>
        </authorList>
    </citation>
    <scope>IDENTIFICATION</scope>
    <source>
        <strain evidence="2">DM1-3 516 R44</strain>
    </source>
</reference>
<evidence type="ECO:0000256" key="1">
    <source>
        <dbReference type="SAM" id="MobiDB-lite"/>
    </source>
</evidence>
<dbReference type="Proteomes" id="UP000011115">
    <property type="component" value="Unassembled WGS sequence"/>
</dbReference>
<feature type="compositionally biased region" description="Basic and acidic residues" evidence="1">
    <location>
        <begin position="1"/>
        <end position="18"/>
    </location>
</feature>
<dbReference type="EnsemblPlants" id="PGSC0003DMT400096331">
    <property type="protein sequence ID" value="PGSC0003DMT400096331"/>
    <property type="gene ID" value="PGSC0003DMG400045902"/>
</dbReference>
<proteinExistence type="predicted"/>
<evidence type="ECO:0000313" key="3">
    <source>
        <dbReference type="Proteomes" id="UP000011115"/>
    </source>
</evidence>
<organism evidence="2 3">
    <name type="scientific">Solanum tuberosum</name>
    <name type="common">Potato</name>
    <dbReference type="NCBI Taxonomy" id="4113"/>
    <lineage>
        <taxon>Eukaryota</taxon>
        <taxon>Viridiplantae</taxon>
        <taxon>Streptophyta</taxon>
        <taxon>Embryophyta</taxon>
        <taxon>Tracheophyta</taxon>
        <taxon>Spermatophyta</taxon>
        <taxon>Magnoliopsida</taxon>
        <taxon>eudicotyledons</taxon>
        <taxon>Gunneridae</taxon>
        <taxon>Pentapetalae</taxon>
        <taxon>asterids</taxon>
        <taxon>lamiids</taxon>
        <taxon>Solanales</taxon>
        <taxon>Solanaceae</taxon>
        <taxon>Solanoideae</taxon>
        <taxon>Solaneae</taxon>
        <taxon>Solanum</taxon>
    </lineage>
</organism>
<dbReference type="AlphaFoldDB" id="M1DY71"/>
<dbReference type="HOGENOM" id="CLU_1333926_0_0_1"/>
<feature type="region of interest" description="Disordered" evidence="1">
    <location>
        <begin position="1"/>
        <end position="98"/>
    </location>
</feature>
<keyword evidence="3" id="KW-1185">Reference proteome</keyword>
<dbReference type="Gramene" id="PGSC0003DMT400096331">
    <property type="protein sequence ID" value="PGSC0003DMT400096331"/>
    <property type="gene ID" value="PGSC0003DMG400045902"/>
</dbReference>
<feature type="compositionally biased region" description="Polar residues" evidence="1">
    <location>
        <begin position="52"/>
        <end position="82"/>
    </location>
</feature>
<dbReference type="PaxDb" id="4113-PGSC0003DMT400096331"/>
<reference evidence="3" key="1">
    <citation type="journal article" date="2011" name="Nature">
        <title>Genome sequence and analysis of the tuber crop potato.</title>
        <authorList>
            <consortium name="The Potato Genome Sequencing Consortium"/>
        </authorList>
    </citation>
    <scope>NUCLEOTIDE SEQUENCE [LARGE SCALE GENOMIC DNA]</scope>
    <source>
        <strain evidence="3">cv. DM1-3 516 R44</strain>
    </source>
</reference>
<protein>
    <submittedName>
        <fullName evidence="2">Uncharacterized protein</fullName>
    </submittedName>
</protein>
<dbReference type="InParanoid" id="M1DY71"/>
<name>M1DY71_SOLTU</name>